<dbReference type="Gene3D" id="2.60.40.1120">
    <property type="entry name" value="Carboxypeptidase-like, regulatory domain"/>
    <property type="match status" value="1"/>
</dbReference>
<dbReference type="RefSeq" id="WP_139227527.1">
    <property type="nucleotide sequence ID" value="NZ_FOZZ01000004.1"/>
</dbReference>
<protein>
    <recommendedName>
        <fullName evidence="3">CarboxypepD_reg-like domain-containing protein</fullName>
    </recommendedName>
</protein>
<accession>A0A1I6SEN7</accession>
<organism evidence="1 2">
    <name type="scientific">Sphingobacterium wenxiniae</name>
    <dbReference type="NCBI Taxonomy" id="683125"/>
    <lineage>
        <taxon>Bacteria</taxon>
        <taxon>Pseudomonadati</taxon>
        <taxon>Bacteroidota</taxon>
        <taxon>Sphingobacteriia</taxon>
        <taxon>Sphingobacteriales</taxon>
        <taxon>Sphingobacteriaceae</taxon>
        <taxon>Sphingobacterium</taxon>
    </lineage>
</organism>
<dbReference type="STRING" id="683125.SAMN05660206_104254"/>
<sequence length="252" mass="29245">MNILRNISVYLILLLPFSVLGQAKTVQGIVFDKGTKQRIGKVFIKNDQTKDNIYNNARGEFEIRLREGDAIIATKEGYFPDTIVYSEEKVLMFHMERSSIYIPEVQVVARKSPEEILKQRREEFNKAYRLADPGSIFSVGPTGAGLSISTIYNFFSREGKNAKRLTRIIQQEYENNVIDSKFTRELVQKTTGLKGEHLENFMSNYRPNYYFILAASPYELTEYIKSKYEIFKLNPNLRFLPKLPEIELEVNN</sequence>
<dbReference type="AlphaFoldDB" id="A0A1I6SEN7"/>
<reference evidence="1 2" key="1">
    <citation type="submission" date="2016-10" db="EMBL/GenBank/DDBJ databases">
        <authorList>
            <person name="de Groot N.N."/>
        </authorList>
    </citation>
    <scope>NUCLEOTIDE SEQUENCE [LARGE SCALE GENOMIC DNA]</scope>
    <source>
        <strain evidence="1 2">DSM 22789</strain>
    </source>
</reference>
<evidence type="ECO:0008006" key="3">
    <source>
        <dbReference type="Google" id="ProtNLM"/>
    </source>
</evidence>
<keyword evidence="2" id="KW-1185">Reference proteome</keyword>
<evidence type="ECO:0000313" key="1">
    <source>
        <dbReference type="EMBL" id="SFS75384.1"/>
    </source>
</evidence>
<dbReference type="Proteomes" id="UP000198785">
    <property type="component" value="Unassembled WGS sequence"/>
</dbReference>
<gene>
    <name evidence="1" type="ORF">SAMN05660206_104254</name>
</gene>
<dbReference type="OrthoDB" id="714262at2"/>
<proteinExistence type="predicted"/>
<evidence type="ECO:0000313" key="2">
    <source>
        <dbReference type="Proteomes" id="UP000198785"/>
    </source>
</evidence>
<dbReference type="EMBL" id="FOZZ01000004">
    <property type="protein sequence ID" value="SFS75384.1"/>
    <property type="molecule type" value="Genomic_DNA"/>
</dbReference>
<name>A0A1I6SEN7_9SPHI</name>